<organism evidence="2 3">
    <name type="scientific">Chenopodium quinoa</name>
    <name type="common">Quinoa</name>
    <dbReference type="NCBI Taxonomy" id="63459"/>
    <lineage>
        <taxon>Eukaryota</taxon>
        <taxon>Viridiplantae</taxon>
        <taxon>Streptophyta</taxon>
        <taxon>Embryophyta</taxon>
        <taxon>Tracheophyta</taxon>
        <taxon>Spermatophyta</taxon>
        <taxon>Magnoliopsida</taxon>
        <taxon>eudicotyledons</taxon>
        <taxon>Gunneridae</taxon>
        <taxon>Pentapetalae</taxon>
        <taxon>Caryophyllales</taxon>
        <taxon>Chenopodiaceae</taxon>
        <taxon>Chenopodioideae</taxon>
        <taxon>Atripliceae</taxon>
        <taxon>Chenopodium</taxon>
    </lineage>
</organism>
<feature type="domain" description="RNase H type-1" evidence="1">
    <location>
        <begin position="92"/>
        <end position="163"/>
    </location>
</feature>
<dbReference type="Gramene" id="AUR62014079-RA">
    <property type="protein sequence ID" value="AUR62014079-RA:cds"/>
    <property type="gene ID" value="AUR62014079"/>
</dbReference>
<dbReference type="EnsemblPlants" id="AUR62014079-RA">
    <property type="protein sequence ID" value="AUR62014079-RA:cds"/>
    <property type="gene ID" value="AUR62014079"/>
</dbReference>
<evidence type="ECO:0000313" key="2">
    <source>
        <dbReference type="EnsemblPlants" id="AUR62014079-RA:cds"/>
    </source>
</evidence>
<name>A0A803LJD2_CHEQI</name>
<dbReference type="Pfam" id="PF13456">
    <property type="entry name" value="RVT_3"/>
    <property type="match status" value="1"/>
</dbReference>
<dbReference type="GO" id="GO:0004523">
    <property type="term" value="F:RNA-DNA hybrid ribonuclease activity"/>
    <property type="evidence" value="ECO:0007669"/>
    <property type="project" value="InterPro"/>
</dbReference>
<dbReference type="InterPro" id="IPR044730">
    <property type="entry name" value="RNase_H-like_dom_plant"/>
</dbReference>
<evidence type="ECO:0000313" key="3">
    <source>
        <dbReference type="Proteomes" id="UP000596660"/>
    </source>
</evidence>
<dbReference type="PANTHER" id="PTHR47074:SF48">
    <property type="entry name" value="POLYNUCLEOTIDYL TRANSFERASE, RIBONUCLEASE H-LIKE SUPERFAMILY PROTEIN"/>
    <property type="match status" value="1"/>
</dbReference>
<protein>
    <recommendedName>
        <fullName evidence="1">RNase H type-1 domain-containing protein</fullName>
    </recommendedName>
</protein>
<sequence length="170" mass="18563">MGCAKYVAARRRALFMPFFFVRRNSIVFEEPWQNGEVGVLGFVKLFHDYSGHMKAVSCVMGRAGGVSRSSWVLPAAGVARIILDAAVFDGRGVGLAAVIRDWRGAILAMIVRRLQAQMQVSMAEALASRLGVSVARRLGFDRVELECDASTVVNAINNNRSGRASIDLIF</sequence>
<dbReference type="PANTHER" id="PTHR47074">
    <property type="entry name" value="BNAC02G40300D PROTEIN"/>
    <property type="match status" value="1"/>
</dbReference>
<dbReference type="CDD" id="cd06222">
    <property type="entry name" value="RNase_H_like"/>
    <property type="match status" value="1"/>
</dbReference>
<accession>A0A803LJD2</accession>
<dbReference type="GO" id="GO:0003676">
    <property type="term" value="F:nucleic acid binding"/>
    <property type="evidence" value="ECO:0007669"/>
    <property type="project" value="InterPro"/>
</dbReference>
<reference evidence="2" key="2">
    <citation type="submission" date="2021-03" db="UniProtKB">
        <authorList>
            <consortium name="EnsemblPlants"/>
        </authorList>
    </citation>
    <scope>IDENTIFICATION</scope>
</reference>
<dbReference type="AlphaFoldDB" id="A0A803LJD2"/>
<dbReference type="InterPro" id="IPR036397">
    <property type="entry name" value="RNaseH_sf"/>
</dbReference>
<reference evidence="2" key="1">
    <citation type="journal article" date="2017" name="Nature">
        <title>The genome of Chenopodium quinoa.</title>
        <authorList>
            <person name="Jarvis D.E."/>
            <person name="Ho Y.S."/>
            <person name="Lightfoot D.J."/>
            <person name="Schmoeckel S.M."/>
            <person name="Li B."/>
            <person name="Borm T.J.A."/>
            <person name="Ohyanagi H."/>
            <person name="Mineta K."/>
            <person name="Michell C.T."/>
            <person name="Saber N."/>
            <person name="Kharbatia N.M."/>
            <person name="Rupper R.R."/>
            <person name="Sharp A.R."/>
            <person name="Dally N."/>
            <person name="Boughton B.A."/>
            <person name="Woo Y.H."/>
            <person name="Gao G."/>
            <person name="Schijlen E.G.W.M."/>
            <person name="Guo X."/>
            <person name="Momin A.A."/>
            <person name="Negrao S."/>
            <person name="Al-Babili S."/>
            <person name="Gehring C."/>
            <person name="Roessner U."/>
            <person name="Jung C."/>
            <person name="Murphy K."/>
            <person name="Arold S.T."/>
            <person name="Gojobori T."/>
            <person name="van der Linden C.G."/>
            <person name="van Loo E.N."/>
            <person name="Jellen E.N."/>
            <person name="Maughan P.J."/>
            <person name="Tester M."/>
        </authorList>
    </citation>
    <scope>NUCLEOTIDE SEQUENCE [LARGE SCALE GENOMIC DNA]</scope>
    <source>
        <strain evidence="2">cv. PI 614886</strain>
    </source>
</reference>
<keyword evidence="3" id="KW-1185">Reference proteome</keyword>
<dbReference type="Gene3D" id="3.30.420.10">
    <property type="entry name" value="Ribonuclease H-like superfamily/Ribonuclease H"/>
    <property type="match status" value="1"/>
</dbReference>
<proteinExistence type="predicted"/>
<dbReference type="InterPro" id="IPR002156">
    <property type="entry name" value="RNaseH_domain"/>
</dbReference>
<dbReference type="Proteomes" id="UP000596660">
    <property type="component" value="Unplaced"/>
</dbReference>
<dbReference type="InterPro" id="IPR052929">
    <property type="entry name" value="RNase_H-like_EbsB-rel"/>
</dbReference>
<dbReference type="OMA" id="STRCVIS"/>
<evidence type="ECO:0000259" key="1">
    <source>
        <dbReference type="Pfam" id="PF13456"/>
    </source>
</evidence>